<name>A0A516RFH7_STRST</name>
<proteinExistence type="predicted"/>
<dbReference type="AlphaFoldDB" id="A0A516RFH7"/>
<sequence>MQGSATNEKEARAVSAADVEQAAVTWLRTELDDPEISGSDNFLDIGGHSLTFSKLNVFLGDSFGIALDMKTTYDGTLAAALVAAQPIDNTAPTSK</sequence>
<reference evidence="2 3" key="1">
    <citation type="journal article" date="2019" name="J. Ind. Microbiol. Biotechnol.">
        <title>The complete genomic sequence of Streptomyces spectabilis NRRL-2792 and identification of secondary metabolite biosynthetic gene clusters.</title>
        <authorList>
            <person name="Sinha A."/>
            <person name="Phillips-Salemka S."/>
            <person name="Niraula T.A."/>
            <person name="Short K.A."/>
            <person name="Niraula N.P."/>
        </authorList>
    </citation>
    <scope>NUCLEOTIDE SEQUENCE [LARGE SCALE GENOMIC DNA]</scope>
    <source>
        <strain evidence="2 3">NRRL 2792</strain>
    </source>
</reference>
<evidence type="ECO:0000313" key="2">
    <source>
        <dbReference type="EMBL" id="QDQ14403.1"/>
    </source>
</evidence>
<feature type="domain" description="Carrier" evidence="1">
    <location>
        <begin position="29"/>
        <end position="76"/>
    </location>
</feature>
<accession>A0A516RFH7</accession>
<dbReference type="InterPro" id="IPR036736">
    <property type="entry name" value="ACP-like_sf"/>
</dbReference>
<gene>
    <name evidence="2" type="ORF">FH965_30780</name>
</gene>
<protein>
    <recommendedName>
        <fullName evidence="1">Carrier domain-containing protein</fullName>
    </recommendedName>
</protein>
<dbReference type="Proteomes" id="UP000316806">
    <property type="component" value="Chromosome"/>
</dbReference>
<dbReference type="Pfam" id="PF00550">
    <property type="entry name" value="PP-binding"/>
    <property type="match status" value="1"/>
</dbReference>
<dbReference type="SUPFAM" id="SSF47336">
    <property type="entry name" value="ACP-like"/>
    <property type="match status" value="1"/>
</dbReference>
<evidence type="ECO:0000313" key="3">
    <source>
        <dbReference type="Proteomes" id="UP000316806"/>
    </source>
</evidence>
<dbReference type="Gene3D" id="1.10.1200.10">
    <property type="entry name" value="ACP-like"/>
    <property type="match status" value="1"/>
</dbReference>
<dbReference type="InterPro" id="IPR009081">
    <property type="entry name" value="PP-bd_ACP"/>
</dbReference>
<organism evidence="2 3">
    <name type="scientific">Streptomyces spectabilis</name>
    <dbReference type="NCBI Taxonomy" id="68270"/>
    <lineage>
        <taxon>Bacteria</taxon>
        <taxon>Bacillati</taxon>
        <taxon>Actinomycetota</taxon>
        <taxon>Actinomycetes</taxon>
        <taxon>Kitasatosporales</taxon>
        <taxon>Streptomycetaceae</taxon>
        <taxon>Streptomyces</taxon>
    </lineage>
</organism>
<dbReference type="EMBL" id="CP040916">
    <property type="protein sequence ID" value="QDQ14403.1"/>
    <property type="molecule type" value="Genomic_DNA"/>
</dbReference>
<evidence type="ECO:0000259" key="1">
    <source>
        <dbReference type="Pfam" id="PF00550"/>
    </source>
</evidence>